<evidence type="ECO:0000256" key="4">
    <source>
        <dbReference type="ARBA" id="ARBA00022692"/>
    </source>
</evidence>
<evidence type="ECO:0000313" key="10">
    <source>
        <dbReference type="EnsemblMetazoa" id="AARA011522-PA"/>
    </source>
</evidence>
<evidence type="ECO:0000256" key="6">
    <source>
        <dbReference type="ARBA" id="ARBA00022989"/>
    </source>
</evidence>
<keyword evidence="2" id="KW-1003">Cell membrane</keyword>
<sequence>METHIGKQHSLERFQAMVAWQNRVLALFGCYMYLGKERVSYRIVPICFMACSFVLLSLYSAVQARGNMGQAVLSIVVLFYGIIGVTRLAVAISNPAGCYRSIQIAEEMYQRANGSNPAECNVLAKYTDLFCKSVQLYTVCFVLSVVVLTLMPFALYLLRGERYLPLGIVLPFTAEADDFGFWCTLAVQLAYMYTGPFGLIPSQNIYFAFVFNICLQYELLIERLKQLDERIRSSNNLKLTVRDQLVKIIQLQQESTNYITHIERFYQLQSFVEFLCNSLQVALTLNELHRNFWLPGLFILPIAVMQMLILCSLGTLIELKSDQFKDQLYDIAWPEMDLPEQGMFKYVLKSAQQPKQLTCGRFAVINMNLFLAIHKKIYSFFMMLQNM</sequence>
<keyword evidence="3" id="KW-0716">Sensory transduction</keyword>
<accession>A0A182ID51</accession>
<dbReference type="AlphaFoldDB" id="A0A182ID51"/>
<dbReference type="VEuPathDB" id="VectorBase:AARA011522"/>
<dbReference type="InterPro" id="IPR004117">
    <property type="entry name" value="7tm6_olfct_rcpt"/>
</dbReference>
<keyword evidence="5" id="KW-0552">Olfaction</keyword>
<evidence type="ECO:0000256" key="9">
    <source>
        <dbReference type="ARBA" id="ARBA00023224"/>
    </source>
</evidence>
<keyword evidence="11" id="KW-1185">Reference proteome</keyword>
<name>A0A182ID51_ANOAR</name>
<proteinExistence type="predicted"/>
<dbReference type="Proteomes" id="UP000075840">
    <property type="component" value="Unassembled WGS sequence"/>
</dbReference>
<dbReference type="GO" id="GO:0007165">
    <property type="term" value="P:signal transduction"/>
    <property type="evidence" value="ECO:0007669"/>
    <property type="project" value="UniProtKB-KW"/>
</dbReference>
<evidence type="ECO:0000256" key="3">
    <source>
        <dbReference type="ARBA" id="ARBA00022606"/>
    </source>
</evidence>
<dbReference type="Pfam" id="PF02949">
    <property type="entry name" value="7tm_6"/>
    <property type="match status" value="1"/>
</dbReference>
<dbReference type="GO" id="GO:0005549">
    <property type="term" value="F:odorant binding"/>
    <property type="evidence" value="ECO:0007669"/>
    <property type="project" value="InterPro"/>
</dbReference>
<keyword evidence="8" id="KW-0675">Receptor</keyword>
<dbReference type="GO" id="GO:0005886">
    <property type="term" value="C:plasma membrane"/>
    <property type="evidence" value="ECO:0007669"/>
    <property type="project" value="UniProtKB-SubCell"/>
</dbReference>
<evidence type="ECO:0000256" key="2">
    <source>
        <dbReference type="ARBA" id="ARBA00022475"/>
    </source>
</evidence>
<evidence type="ECO:0000256" key="5">
    <source>
        <dbReference type="ARBA" id="ARBA00022725"/>
    </source>
</evidence>
<dbReference type="EnsemblMetazoa" id="AARA011522-RA">
    <property type="protein sequence ID" value="AARA011522-PA"/>
    <property type="gene ID" value="AARA011522"/>
</dbReference>
<protein>
    <submittedName>
        <fullName evidence="10">Uncharacterized protein</fullName>
    </submittedName>
</protein>
<keyword evidence="6" id="KW-1133">Transmembrane helix</keyword>
<dbReference type="PANTHER" id="PTHR21137:SF35">
    <property type="entry name" value="ODORANT RECEPTOR 19A-RELATED"/>
    <property type="match status" value="1"/>
</dbReference>
<evidence type="ECO:0000256" key="7">
    <source>
        <dbReference type="ARBA" id="ARBA00023136"/>
    </source>
</evidence>
<organism evidence="10 11">
    <name type="scientific">Anopheles arabiensis</name>
    <name type="common">Mosquito</name>
    <dbReference type="NCBI Taxonomy" id="7173"/>
    <lineage>
        <taxon>Eukaryota</taxon>
        <taxon>Metazoa</taxon>
        <taxon>Ecdysozoa</taxon>
        <taxon>Arthropoda</taxon>
        <taxon>Hexapoda</taxon>
        <taxon>Insecta</taxon>
        <taxon>Pterygota</taxon>
        <taxon>Neoptera</taxon>
        <taxon>Endopterygota</taxon>
        <taxon>Diptera</taxon>
        <taxon>Nematocera</taxon>
        <taxon>Culicoidea</taxon>
        <taxon>Culicidae</taxon>
        <taxon>Anophelinae</taxon>
        <taxon>Anopheles</taxon>
    </lineage>
</organism>
<dbReference type="PANTHER" id="PTHR21137">
    <property type="entry name" value="ODORANT RECEPTOR"/>
    <property type="match status" value="1"/>
</dbReference>
<keyword evidence="7" id="KW-0472">Membrane</keyword>
<keyword evidence="4" id="KW-0812">Transmembrane</keyword>
<evidence type="ECO:0000256" key="1">
    <source>
        <dbReference type="ARBA" id="ARBA00004651"/>
    </source>
</evidence>
<dbReference type="GO" id="GO:0004984">
    <property type="term" value="F:olfactory receptor activity"/>
    <property type="evidence" value="ECO:0007669"/>
    <property type="project" value="InterPro"/>
</dbReference>
<evidence type="ECO:0000313" key="11">
    <source>
        <dbReference type="Proteomes" id="UP000075840"/>
    </source>
</evidence>
<evidence type="ECO:0000256" key="8">
    <source>
        <dbReference type="ARBA" id="ARBA00023170"/>
    </source>
</evidence>
<reference evidence="10" key="1">
    <citation type="submission" date="2022-08" db="UniProtKB">
        <authorList>
            <consortium name="EnsemblMetazoa"/>
        </authorList>
    </citation>
    <scope>IDENTIFICATION</scope>
    <source>
        <strain evidence="10">Dongola</strain>
    </source>
</reference>
<keyword evidence="9" id="KW-0807">Transducer</keyword>
<dbReference type="EMBL" id="APCN01005007">
    <property type="status" value="NOT_ANNOTATED_CDS"/>
    <property type="molecule type" value="Genomic_DNA"/>
</dbReference>
<dbReference type="VEuPathDB" id="VectorBase:AARA21_009371"/>
<comment type="subcellular location">
    <subcellularLocation>
        <location evidence="1">Cell membrane</location>
        <topology evidence="1">Multi-pass membrane protein</topology>
    </subcellularLocation>
</comment>